<reference evidence="2" key="1">
    <citation type="submission" date="2017-02" db="EMBL/GenBank/DDBJ databases">
        <authorList>
            <person name="Varghese N."/>
            <person name="Submissions S."/>
        </authorList>
    </citation>
    <scope>NUCLEOTIDE SEQUENCE [LARGE SCALE GENOMIC DNA]</scope>
    <source>
        <strain evidence="2">DSM 16521</strain>
    </source>
</reference>
<sequence length="79" mass="8762">MDKVETYPLSQYPALVPVLKEVRQGAQGLKVPELGTPFDGCAIRRCPQTIDKGIYLVVLEEDGQMFFVEDDLQALPPLA</sequence>
<protein>
    <submittedName>
        <fullName evidence="1">Uncharacterized protein</fullName>
    </submittedName>
</protein>
<organism evidence="1 2">
    <name type="scientific">Carboxydocella sporoproducens DSM 16521</name>
    <dbReference type="NCBI Taxonomy" id="1121270"/>
    <lineage>
        <taxon>Bacteria</taxon>
        <taxon>Bacillati</taxon>
        <taxon>Bacillota</taxon>
        <taxon>Clostridia</taxon>
        <taxon>Eubacteriales</taxon>
        <taxon>Clostridiales Family XVI. Incertae Sedis</taxon>
        <taxon>Carboxydocella</taxon>
    </lineage>
</organism>
<evidence type="ECO:0000313" key="1">
    <source>
        <dbReference type="EMBL" id="SKA28464.1"/>
    </source>
</evidence>
<gene>
    <name evidence="1" type="ORF">SAMN02745885_02724</name>
</gene>
<dbReference type="AlphaFoldDB" id="A0A1T4SJJ0"/>
<dbReference type="EMBL" id="FUXM01000062">
    <property type="protein sequence ID" value="SKA28464.1"/>
    <property type="molecule type" value="Genomic_DNA"/>
</dbReference>
<keyword evidence="2" id="KW-1185">Reference proteome</keyword>
<proteinExistence type="predicted"/>
<name>A0A1T4SJJ0_9FIRM</name>
<dbReference type="Proteomes" id="UP000189933">
    <property type="component" value="Unassembled WGS sequence"/>
</dbReference>
<accession>A0A1T4SJJ0</accession>
<evidence type="ECO:0000313" key="2">
    <source>
        <dbReference type="Proteomes" id="UP000189933"/>
    </source>
</evidence>